<protein>
    <submittedName>
        <fullName evidence="6">LemA family protein</fullName>
    </submittedName>
</protein>
<dbReference type="PANTHER" id="PTHR34478">
    <property type="entry name" value="PROTEIN LEMA"/>
    <property type="match status" value="1"/>
</dbReference>
<evidence type="ECO:0000256" key="4">
    <source>
        <dbReference type="ARBA" id="ARBA00022989"/>
    </source>
</evidence>
<evidence type="ECO:0000313" key="7">
    <source>
        <dbReference type="Proteomes" id="UP000823928"/>
    </source>
</evidence>
<dbReference type="InterPro" id="IPR007156">
    <property type="entry name" value="MamQ_LemA"/>
</dbReference>
<comment type="caution">
    <text evidence="6">The sequence shown here is derived from an EMBL/GenBank/DDBJ whole genome shotgun (WGS) entry which is preliminary data.</text>
</comment>
<evidence type="ECO:0000313" key="6">
    <source>
        <dbReference type="EMBL" id="HIS37663.1"/>
    </source>
</evidence>
<comment type="similarity">
    <text evidence="2">Belongs to the LemA family.</text>
</comment>
<dbReference type="Pfam" id="PF04011">
    <property type="entry name" value="LemA"/>
    <property type="match status" value="1"/>
</dbReference>
<sequence length="191" mass="20956">MKNMGCIILAGILFILAAAGSAFFGVYNQLQTMDEAVNANWAQVENQLQRRNDLIPNLVNTVKGYAAHENEIFTNVANARAKLSGAISSHDVKAVQQSTTELNGALSRLLGIVENYPNLKADKVFIGLQDELAGTENRIAVARMDYNNSVRNLNSEIRRFPVNLIAGISGIKAREYFEITDGAKNVPEVKF</sequence>
<dbReference type="Gene3D" id="1.20.1440.20">
    <property type="entry name" value="LemA-like domain"/>
    <property type="match status" value="1"/>
</dbReference>
<evidence type="ECO:0000256" key="3">
    <source>
        <dbReference type="ARBA" id="ARBA00022692"/>
    </source>
</evidence>
<evidence type="ECO:0000256" key="1">
    <source>
        <dbReference type="ARBA" id="ARBA00004167"/>
    </source>
</evidence>
<reference evidence="6" key="2">
    <citation type="journal article" date="2021" name="PeerJ">
        <title>Extensive microbial diversity within the chicken gut microbiome revealed by metagenomics and culture.</title>
        <authorList>
            <person name="Gilroy R."/>
            <person name="Ravi A."/>
            <person name="Getino M."/>
            <person name="Pursley I."/>
            <person name="Horton D.L."/>
            <person name="Alikhan N.F."/>
            <person name="Baker D."/>
            <person name="Gharbi K."/>
            <person name="Hall N."/>
            <person name="Watson M."/>
            <person name="Adriaenssens E.M."/>
            <person name="Foster-Nyarko E."/>
            <person name="Jarju S."/>
            <person name="Secka A."/>
            <person name="Antonio M."/>
            <person name="Oren A."/>
            <person name="Chaudhuri R.R."/>
            <person name="La Ragione R."/>
            <person name="Hildebrand F."/>
            <person name="Pallen M.J."/>
        </authorList>
    </citation>
    <scope>NUCLEOTIDE SEQUENCE</scope>
    <source>
        <strain evidence="6">6276</strain>
    </source>
</reference>
<dbReference type="InterPro" id="IPR023353">
    <property type="entry name" value="LemA-like_dom_sf"/>
</dbReference>
<proteinExistence type="inferred from homology"/>
<keyword evidence="3" id="KW-0812">Transmembrane</keyword>
<dbReference type="PANTHER" id="PTHR34478:SF2">
    <property type="entry name" value="MEMBRANE PROTEIN"/>
    <property type="match status" value="1"/>
</dbReference>
<gene>
    <name evidence="6" type="ORF">IAC10_13740</name>
</gene>
<name>A0A9D1F165_9BACT</name>
<evidence type="ECO:0000256" key="5">
    <source>
        <dbReference type="ARBA" id="ARBA00023136"/>
    </source>
</evidence>
<dbReference type="GO" id="GO:0016020">
    <property type="term" value="C:membrane"/>
    <property type="evidence" value="ECO:0007669"/>
    <property type="project" value="UniProtKB-SubCell"/>
</dbReference>
<reference evidence="6" key="1">
    <citation type="submission" date="2020-10" db="EMBL/GenBank/DDBJ databases">
        <authorList>
            <person name="Gilroy R."/>
        </authorList>
    </citation>
    <scope>NUCLEOTIDE SEQUENCE</scope>
    <source>
        <strain evidence="6">6276</strain>
    </source>
</reference>
<keyword evidence="4" id="KW-1133">Transmembrane helix</keyword>
<comment type="subcellular location">
    <subcellularLocation>
        <location evidence="1">Membrane</location>
        <topology evidence="1">Single-pass membrane protein</topology>
    </subcellularLocation>
</comment>
<dbReference type="EMBL" id="DVIU01000281">
    <property type="protein sequence ID" value="HIS37663.1"/>
    <property type="molecule type" value="Genomic_DNA"/>
</dbReference>
<dbReference type="Proteomes" id="UP000823928">
    <property type="component" value="Unassembled WGS sequence"/>
</dbReference>
<accession>A0A9D1F165</accession>
<dbReference type="AlphaFoldDB" id="A0A9D1F165"/>
<dbReference type="SUPFAM" id="SSF140478">
    <property type="entry name" value="LemA-like"/>
    <property type="match status" value="1"/>
</dbReference>
<evidence type="ECO:0000256" key="2">
    <source>
        <dbReference type="ARBA" id="ARBA00008854"/>
    </source>
</evidence>
<keyword evidence="5" id="KW-0472">Membrane</keyword>
<organism evidence="6 7">
    <name type="scientific">Candidatus Scatousia excrementigallinarum</name>
    <dbReference type="NCBI Taxonomy" id="2840935"/>
    <lineage>
        <taxon>Bacteria</taxon>
        <taxon>Candidatus Scatousia</taxon>
    </lineage>
</organism>